<evidence type="ECO:0000256" key="3">
    <source>
        <dbReference type="ARBA" id="ARBA00022692"/>
    </source>
</evidence>
<keyword evidence="3 6" id="KW-0812">Transmembrane</keyword>
<feature type="domain" description="EAL" evidence="7">
    <location>
        <begin position="377"/>
        <end position="628"/>
    </location>
</feature>
<evidence type="ECO:0000256" key="1">
    <source>
        <dbReference type="ARBA" id="ARBA00004651"/>
    </source>
</evidence>
<dbReference type="InterPro" id="IPR001633">
    <property type="entry name" value="EAL_dom"/>
</dbReference>
<feature type="domain" description="GGDEF" evidence="8">
    <location>
        <begin position="229"/>
        <end position="368"/>
    </location>
</feature>
<dbReference type="PANTHER" id="PTHR44757:SF2">
    <property type="entry name" value="BIOFILM ARCHITECTURE MAINTENANCE PROTEIN MBAA"/>
    <property type="match status" value="1"/>
</dbReference>
<dbReference type="EMBL" id="DNAA01000146">
    <property type="protein sequence ID" value="HBA09125.1"/>
    <property type="molecule type" value="Genomic_DNA"/>
</dbReference>
<dbReference type="PROSITE" id="PS50887">
    <property type="entry name" value="GGDEF"/>
    <property type="match status" value="1"/>
</dbReference>
<gene>
    <name evidence="9" type="ORF">DCW48_05905</name>
</gene>
<evidence type="ECO:0000256" key="2">
    <source>
        <dbReference type="ARBA" id="ARBA00022475"/>
    </source>
</evidence>
<dbReference type="Pfam" id="PF07694">
    <property type="entry name" value="5TM-5TMR_LYT"/>
    <property type="match status" value="1"/>
</dbReference>
<dbReference type="GO" id="GO:0005886">
    <property type="term" value="C:plasma membrane"/>
    <property type="evidence" value="ECO:0007669"/>
    <property type="project" value="UniProtKB-SubCell"/>
</dbReference>
<organism evidence="9 10">
    <name type="scientific">Methylotenera mobilis</name>
    <dbReference type="NCBI Taxonomy" id="359408"/>
    <lineage>
        <taxon>Bacteria</taxon>
        <taxon>Pseudomonadati</taxon>
        <taxon>Pseudomonadota</taxon>
        <taxon>Betaproteobacteria</taxon>
        <taxon>Nitrosomonadales</taxon>
        <taxon>Methylophilaceae</taxon>
        <taxon>Methylotenera</taxon>
    </lineage>
</organism>
<keyword evidence="4 6" id="KW-1133">Transmembrane helix</keyword>
<evidence type="ECO:0000259" key="8">
    <source>
        <dbReference type="PROSITE" id="PS50887"/>
    </source>
</evidence>
<keyword evidence="5 6" id="KW-0472">Membrane</keyword>
<comment type="subcellular location">
    <subcellularLocation>
        <location evidence="1">Cell membrane</location>
        <topology evidence="1">Multi-pass membrane protein</topology>
    </subcellularLocation>
</comment>
<evidence type="ECO:0000259" key="7">
    <source>
        <dbReference type="PROSITE" id="PS50883"/>
    </source>
</evidence>
<feature type="transmembrane region" description="Helical" evidence="6">
    <location>
        <begin position="36"/>
        <end position="55"/>
    </location>
</feature>
<feature type="transmembrane region" description="Helical" evidence="6">
    <location>
        <begin position="67"/>
        <end position="91"/>
    </location>
</feature>
<dbReference type="AlphaFoldDB" id="A0A351RAQ4"/>
<dbReference type="InterPro" id="IPR052155">
    <property type="entry name" value="Biofilm_reg_signaling"/>
</dbReference>
<protein>
    <recommendedName>
        <fullName evidence="11">Diguanylate cyclase/phosphodiesterase</fullName>
    </recommendedName>
</protein>
<dbReference type="Pfam" id="PF00990">
    <property type="entry name" value="GGDEF"/>
    <property type="match status" value="1"/>
</dbReference>
<dbReference type="Gene3D" id="3.20.20.450">
    <property type="entry name" value="EAL domain"/>
    <property type="match status" value="1"/>
</dbReference>
<dbReference type="PROSITE" id="PS50883">
    <property type="entry name" value="EAL"/>
    <property type="match status" value="1"/>
</dbReference>
<feature type="transmembrane region" description="Helical" evidence="6">
    <location>
        <begin position="6"/>
        <end position="24"/>
    </location>
</feature>
<dbReference type="CDD" id="cd01948">
    <property type="entry name" value="EAL"/>
    <property type="match status" value="1"/>
</dbReference>
<evidence type="ECO:0000256" key="4">
    <source>
        <dbReference type="ARBA" id="ARBA00022989"/>
    </source>
</evidence>
<dbReference type="SMART" id="SM00052">
    <property type="entry name" value="EAL"/>
    <property type="match status" value="1"/>
</dbReference>
<dbReference type="Pfam" id="PF00563">
    <property type="entry name" value="EAL"/>
    <property type="match status" value="1"/>
</dbReference>
<proteinExistence type="predicted"/>
<evidence type="ECO:0008006" key="11">
    <source>
        <dbReference type="Google" id="ProtNLM"/>
    </source>
</evidence>
<evidence type="ECO:0000256" key="5">
    <source>
        <dbReference type="ARBA" id="ARBA00023136"/>
    </source>
</evidence>
<dbReference type="CDD" id="cd01949">
    <property type="entry name" value="GGDEF"/>
    <property type="match status" value="1"/>
</dbReference>
<evidence type="ECO:0000256" key="6">
    <source>
        <dbReference type="SAM" id="Phobius"/>
    </source>
</evidence>
<dbReference type="InterPro" id="IPR035919">
    <property type="entry name" value="EAL_sf"/>
</dbReference>
<dbReference type="InterPro" id="IPR043128">
    <property type="entry name" value="Rev_trsase/Diguanyl_cyclase"/>
</dbReference>
<sequence>MFFIELIHNTALLVALTAIYQITLSRNKKNQLTHTLLFGVLFGIAGVIGMMTPVQYGNGVIFDGRSIILFVVGMFGGPISAMISAVIIGGFRVWLGGAGMYVGVTVITVATLIGVAYYYYRKSVGGSLKALPLLGAGLLVHGIMLLLFLCLPDGIGLQVDKELGPTIMLFYPVATMLVCLLFQDYEEKEVSRGELHRLAYYDSLTGLPNRSLQIDCLNQSLSQCKSGDCKGALILLNLDRFKTLNDARGHAVGDMLLCLVADRLKPLIESEGVLARMSADEFAVLIKNNTSHTLDIDAAAHQLADKIQIALKFPIQLGEDEISASSSIGIATFPINTEDKAGDVFRRADTAMHRAKQNGGNQSIMFEQSMASVAEQRFKIERELRMAIPAGELMLYLQSQVNAAGMVVGAEALVRWQHPERGLVPPSLFIPVAEETDLIVDVDVWVLTQTCRILAGQDVYSLPLRISVNISPRHFRQRGFVASIKKILADTGADPTHLTLEVTEGLVIDNISEVISKMTELTLLGIHFSLDDFGTGYSSLSHLKRLPIHELKIDKTFVQDAPTDPDDAALVESVLAIAKHMKLNVVAEGVETQEQAEFLNARAEVIHQGYLYSKPEPSTSWIKNLIKP</sequence>
<dbReference type="STRING" id="1132855.GCA_000384255_00718"/>
<feature type="transmembrane region" description="Helical" evidence="6">
    <location>
        <begin position="98"/>
        <end position="120"/>
    </location>
</feature>
<dbReference type="SMART" id="SM00267">
    <property type="entry name" value="GGDEF"/>
    <property type="match status" value="1"/>
</dbReference>
<dbReference type="PANTHER" id="PTHR44757">
    <property type="entry name" value="DIGUANYLATE CYCLASE DGCP"/>
    <property type="match status" value="1"/>
</dbReference>
<dbReference type="Gene3D" id="3.30.70.270">
    <property type="match status" value="1"/>
</dbReference>
<dbReference type="Proteomes" id="UP000264313">
    <property type="component" value="Unassembled WGS sequence"/>
</dbReference>
<dbReference type="GO" id="GO:0000155">
    <property type="term" value="F:phosphorelay sensor kinase activity"/>
    <property type="evidence" value="ECO:0007669"/>
    <property type="project" value="InterPro"/>
</dbReference>
<comment type="caution">
    <text evidence="9">The sequence shown here is derived from an EMBL/GenBank/DDBJ whole genome shotgun (WGS) entry which is preliminary data.</text>
</comment>
<evidence type="ECO:0000313" key="9">
    <source>
        <dbReference type="EMBL" id="HBA09125.1"/>
    </source>
</evidence>
<name>A0A351RAQ4_9PROT</name>
<dbReference type="InterPro" id="IPR029787">
    <property type="entry name" value="Nucleotide_cyclase"/>
</dbReference>
<feature type="transmembrane region" description="Helical" evidence="6">
    <location>
        <begin position="132"/>
        <end position="151"/>
    </location>
</feature>
<keyword evidence="2" id="KW-1003">Cell membrane</keyword>
<evidence type="ECO:0000313" key="10">
    <source>
        <dbReference type="Proteomes" id="UP000264313"/>
    </source>
</evidence>
<accession>A0A351RAQ4</accession>
<reference evidence="9 10" key="1">
    <citation type="journal article" date="2018" name="Nat. Biotechnol.">
        <title>A standardized bacterial taxonomy based on genome phylogeny substantially revises the tree of life.</title>
        <authorList>
            <person name="Parks D.H."/>
            <person name="Chuvochina M."/>
            <person name="Waite D.W."/>
            <person name="Rinke C."/>
            <person name="Skarshewski A."/>
            <person name="Chaumeil P.A."/>
            <person name="Hugenholtz P."/>
        </authorList>
    </citation>
    <scope>NUCLEOTIDE SEQUENCE [LARGE SCALE GENOMIC DNA]</scope>
    <source>
        <strain evidence="9">UBA9958</strain>
    </source>
</reference>
<dbReference type="InterPro" id="IPR011620">
    <property type="entry name" value="Sig_transdc_His_kinase_LytS_TM"/>
</dbReference>
<dbReference type="GO" id="GO:0071555">
    <property type="term" value="P:cell wall organization"/>
    <property type="evidence" value="ECO:0007669"/>
    <property type="project" value="InterPro"/>
</dbReference>
<dbReference type="SUPFAM" id="SSF55073">
    <property type="entry name" value="Nucleotide cyclase"/>
    <property type="match status" value="1"/>
</dbReference>
<dbReference type="SUPFAM" id="SSF141868">
    <property type="entry name" value="EAL domain-like"/>
    <property type="match status" value="1"/>
</dbReference>
<dbReference type="InterPro" id="IPR000160">
    <property type="entry name" value="GGDEF_dom"/>
</dbReference>
<dbReference type="NCBIfam" id="TIGR00254">
    <property type="entry name" value="GGDEF"/>
    <property type="match status" value="1"/>
</dbReference>